<evidence type="ECO:0000313" key="2">
    <source>
        <dbReference type="EMBL" id="SFR51567.1"/>
    </source>
</evidence>
<dbReference type="InterPro" id="IPR008407">
    <property type="entry name" value="Brnchd-chn_aa_trnsp_AzlD"/>
</dbReference>
<dbReference type="STRING" id="555875.SAMN04488124_1995"/>
<keyword evidence="1" id="KW-0472">Membrane</keyword>
<gene>
    <name evidence="2" type="ORF">SAMN04488124_1995</name>
</gene>
<feature type="transmembrane region" description="Helical" evidence="1">
    <location>
        <begin position="92"/>
        <end position="121"/>
    </location>
</feature>
<keyword evidence="1" id="KW-1133">Transmembrane helix</keyword>
<name>A0A1I6HBB7_9EURY</name>
<dbReference type="Pfam" id="PF05437">
    <property type="entry name" value="AzlD"/>
    <property type="match status" value="1"/>
</dbReference>
<dbReference type="EMBL" id="FOYS01000003">
    <property type="protein sequence ID" value="SFR51567.1"/>
    <property type="molecule type" value="Genomic_DNA"/>
</dbReference>
<feature type="transmembrane region" description="Helical" evidence="1">
    <location>
        <begin position="6"/>
        <end position="32"/>
    </location>
</feature>
<dbReference type="OrthoDB" id="187711at2157"/>
<keyword evidence="3" id="KW-1185">Reference proteome</keyword>
<proteinExistence type="predicted"/>
<dbReference type="Proteomes" id="UP000243250">
    <property type="component" value="Unassembled WGS sequence"/>
</dbReference>
<keyword evidence="1" id="KW-0812">Transmembrane</keyword>
<organism evidence="2 3">
    <name type="scientific">Halogeometricum limi</name>
    <dbReference type="NCBI Taxonomy" id="555875"/>
    <lineage>
        <taxon>Archaea</taxon>
        <taxon>Methanobacteriati</taxon>
        <taxon>Methanobacteriota</taxon>
        <taxon>Stenosarchaea group</taxon>
        <taxon>Halobacteria</taxon>
        <taxon>Halobacteriales</taxon>
        <taxon>Haloferacaceae</taxon>
        <taxon>Halogeometricum</taxon>
    </lineage>
</organism>
<feature type="transmembrane region" description="Helical" evidence="1">
    <location>
        <begin position="52"/>
        <end position="72"/>
    </location>
</feature>
<evidence type="ECO:0000256" key="1">
    <source>
        <dbReference type="SAM" id="Phobius"/>
    </source>
</evidence>
<reference evidence="3" key="1">
    <citation type="submission" date="2016-10" db="EMBL/GenBank/DDBJ databases">
        <authorList>
            <person name="Varghese N."/>
            <person name="Submissions S."/>
        </authorList>
    </citation>
    <scope>NUCLEOTIDE SEQUENCE [LARGE SCALE GENOMIC DNA]</scope>
    <source>
        <strain evidence="3">CGMCC 1.8711</strain>
    </source>
</reference>
<accession>A0A1I6HBB7</accession>
<sequence length="125" mass="13071">MPTDYGPVAIWGVVLAVGVATFAIRASFVYLFGRVDTVPPRLNHALRFVPPAVFAALVVPSLVVTDGSATFAPVTLSLSEGFALSVGNERLLAGLVAAAVAWVAEDVFATIAAGMVTLWLLRFVV</sequence>
<dbReference type="RefSeq" id="WP_089880065.1">
    <property type="nucleotide sequence ID" value="NZ_FOYS01000003.1"/>
</dbReference>
<dbReference type="AlphaFoldDB" id="A0A1I6HBB7"/>
<evidence type="ECO:0000313" key="3">
    <source>
        <dbReference type="Proteomes" id="UP000243250"/>
    </source>
</evidence>
<protein>
    <submittedName>
        <fullName evidence="2">Branched-chain amino acid transport protein</fullName>
    </submittedName>
</protein>